<dbReference type="GO" id="GO:0008270">
    <property type="term" value="F:zinc ion binding"/>
    <property type="evidence" value="ECO:0007669"/>
    <property type="project" value="UniProtKB-KW"/>
</dbReference>
<keyword evidence="8" id="KW-1185">Reference proteome</keyword>
<gene>
    <name evidence="7" type="ORF">MUK42_16296</name>
</gene>
<dbReference type="InterPro" id="IPR036893">
    <property type="entry name" value="SBP_sf"/>
</dbReference>
<dbReference type="Proteomes" id="UP001055439">
    <property type="component" value="Chromosome 8"/>
</dbReference>
<sequence length="379" mass="42513">MSSAKDYHRRHKVCEVHSNTSKALVGKRMEKSCQQCSRFHPLPEFDEGKRSCGTKDKQTSIPPLTDRDRLVQFISNLSASTEQPCGREVSFIFSPSYKEAIPSTFNVGECEICTSRGENATVELSTSHGGSALIELFEVSETQAESRVMYDMVMHLCLNILCFICHYANMTKQDRTGWIIFKLFGKDLSSFPDNLRSQILNWLSNSPSEMESYLRPGCVILSIYLRMQSIAWEALENDLQHATSLVQSSEAEFWRNGSICQELRTLESEFEEDVQTTNVIAEEHVNSAGPRSREIFFSIIVSHGKDLFPPNVAAPAGVTPLHLAASMQDSEDIVDALTNDPQEPSAKQRCHLLVLRPYGADFINGLKILILSNSCSHYS</sequence>
<dbReference type="InterPro" id="IPR044817">
    <property type="entry name" value="SBP-like"/>
</dbReference>
<dbReference type="EMBL" id="CP097510">
    <property type="protein sequence ID" value="URE37289.1"/>
    <property type="molecule type" value="Genomic_DNA"/>
</dbReference>
<feature type="repeat" description="ANK" evidence="4">
    <location>
        <begin position="316"/>
        <end position="349"/>
    </location>
</feature>
<organism evidence="7 8">
    <name type="scientific">Musa troglodytarum</name>
    <name type="common">fe'i banana</name>
    <dbReference type="NCBI Taxonomy" id="320322"/>
    <lineage>
        <taxon>Eukaryota</taxon>
        <taxon>Viridiplantae</taxon>
        <taxon>Streptophyta</taxon>
        <taxon>Embryophyta</taxon>
        <taxon>Tracheophyta</taxon>
        <taxon>Spermatophyta</taxon>
        <taxon>Magnoliopsida</taxon>
        <taxon>Liliopsida</taxon>
        <taxon>Zingiberales</taxon>
        <taxon>Musaceae</taxon>
        <taxon>Musa</taxon>
    </lineage>
</organism>
<evidence type="ECO:0000256" key="1">
    <source>
        <dbReference type="ARBA" id="ARBA00022723"/>
    </source>
</evidence>
<evidence type="ECO:0000256" key="3">
    <source>
        <dbReference type="ARBA" id="ARBA00022833"/>
    </source>
</evidence>
<accession>A0A9E7HMK6</accession>
<name>A0A9E7HMK6_9LILI</name>
<keyword evidence="4" id="KW-0040">ANK repeat</keyword>
<dbReference type="InterPro" id="IPR004333">
    <property type="entry name" value="SBP_dom"/>
</dbReference>
<dbReference type="Gene3D" id="4.10.1100.10">
    <property type="entry name" value="Transcription factor, SBP-box domain"/>
    <property type="match status" value="1"/>
</dbReference>
<dbReference type="GO" id="GO:0003677">
    <property type="term" value="F:DNA binding"/>
    <property type="evidence" value="ECO:0007669"/>
    <property type="project" value="InterPro"/>
</dbReference>
<dbReference type="PROSITE" id="PS50088">
    <property type="entry name" value="ANK_REPEAT"/>
    <property type="match status" value="1"/>
</dbReference>
<evidence type="ECO:0000313" key="7">
    <source>
        <dbReference type="EMBL" id="URE37289.1"/>
    </source>
</evidence>
<keyword evidence="1" id="KW-0479">Metal-binding</keyword>
<evidence type="ECO:0000256" key="2">
    <source>
        <dbReference type="ARBA" id="ARBA00022771"/>
    </source>
</evidence>
<dbReference type="GO" id="GO:0005634">
    <property type="term" value="C:nucleus"/>
    <property type="evidence" value="ECO:0007669"/>
    <property type="project" value="InterPro"/>
</dbReference>
<dbReference type="PANTHER" id="PTHR31251:SF86">
    <property type="entry name" value="SQUAMOSA PROMOTER-BINDING-LIKE PROTEIN 1"/>
    <property type="match status" value="1"/>
</dbReference>
<reference evidence="7" key="1">
    <citation type="submission" date="2022-05" db="EMBL/GenBank/DDBJ databases">
        <title>The Musa troglodytarum L. genome provides insights into the mechanism of non-climacteric behaviour and enrichment of carotenoids.</title>
        <authorList>
            <person name="Wang J."/>
        </authorList>
    </citation>
    <scope>NUCLEOTIDE SEQUENCE</scope>
    <source>
        <tissue evidence="7">Leaf</tissue>
    </source>
</reference>
<dbReference type="AlphaFoldDB" id="A0A9E7HMK6"/>
<evidence type="ECO:0000313" key="8">
    <source>
        <dbReference type="Proteomes" id="UP001055439"/>
    </source>
</evidence>
<feature type="domain" description="SBP-type" evidence="6">
    <location>
        <begin position="1"/>
        <end position="66"/>
    </location>
</feature>
<dbReference type="OrthoDB" id="1732649at2759"/>
<proteinExistence type="predicted"/>
<dbReference type="Pfam" id="PF03110">
    <property type="entry name" value="SBP"/>
    <property type="match status" value="1"/>
</dbReference>
<dbReference type="SUPFAM" id="SSF103612">
    <property type="entry name" value="SBT domain"/>
    <property type="match status" value="1"/>
</dbReference>
<evidence type="ECO:0000256" key="4">
    <source>
        <dbReference type="PROSITE-ProRule" id="PRU00023"/>
    </source>
</evidence>
<dbReference type="InterPro" id="IPR002110">
    <property type="entry name" value="Ankyrin_rpt"/>
</dbReference>
<evidence type="ECO:0000256" key="5">
    <source>
        <dbReference type="PROSITE-ProRule" id="PRU00470"/>
    </source>
</evidence>
<dbReference type="PANTHER" id="PTHR31251">
    <property type="entry name" value="SQUAMOSA PROMOTER-BINDING-LIKE PROTEIN 4"/>
    <property type="match status" value="1"/>
</dbReference>
<keyword evidence="2 5" id="KW-0863">Zinc-finger</keyword>
<dbReference type="PROSITE" id="PS51141">
    <property type="entry name" value="ZF_SBP"/>
    <property type="match status" value="1"/>
</dbReference>
<keyword evidence="3" id="KW-0862">Zinc</keyword>
<protein>
    <submittedName>
        <fullName evidence="7">Squamosa promoter-binding-like protein</fullName>
    </submittedName>
</protein>
<evidence type="ECO:0000259" key="6">
    <source>
        <dbReference type="PROSITE" id="PS51141"/>
    </source>
</evidence>